<proteinExistence type="predicted"/>
<sequence>MMFPHFSDSTLLSVKSGEKIVRDIGEYFSKILKFFSCIFFIDYDIPVDCSLYYKKNDMKFITYNGVLKFRAMDDLFSLDMGNEGKTVLNAENGLTFCIEVGKKNIHNENIEVSIKEEPSISLVESLIDNDCILDSNNQKIVLEVGDPEINSQHRSTEPTVKPKKKSSSSISHFNISGEFKSQKFIEEVKERRRRRNKVLSKSEVYVFSKRRKKANEEITSKETIFPNSHNASFHPLTSKKCVNKIFEDPKDSPLFILRKPYSENGNSKLNSSTSGSDYSCTSQNSDSSTYNERSNLIFVKDEKGEYRESPIVVGSENSKTIYWEEGNIDIVTDYISLSESFVNDYPLSKEIEKPIELDYSKFIENIEIYESPVANILGAAPGVNLYLSWEAVKNRIEELQDQTQTRFILDYKTPTFQDDPKPFKKLFFEMDTFRSGVKNEEFGNSIRSKKIGCPATISIIRIARFPDFDVNGLNRSCEEEALKELQENWDLRTSHVRYYIEYHVREPQPSDHKGHEVTFLVKNNRFKESIDPRILDKIRSLTRQGIFKAKLVREKLNDFIQEELFKGVEAPPLDRRKYNPSERDVRYAVLKAKEELKKEGKNIMQLECSALARDLSEALKNVTEDEYLKQVRYYLTLLLKAVRLKQPLEAFFLTSSLGFNNFATSITSPMKKTSKLMKKEEENDSPSSPLTEEITASSTTADFFSTVPSSSGVHFSDQVIEQFYVNSNDDAAENEFNSTQIYGSQDLVDLNPSLIEGLHSAGGDAATGVYYYFTGGTSEMPTPVLANDHN</sequence>
<evidence type="ECO:0000313" key="2">
    <source>
        <dbReference type="EMBL" id="KAB7502801.1"/>
    </source>
</evidence>
<dbReference type="PANTHER" id="PTHR47456">
    <property type="entry name" value="PHD-TYPE DOMAIN-CONTAINING PROTEIN"/>
    <property type="match status" value="1"/>
</dbReference>
<accession>A0A5N5T858</accession>
<dbReference type="EMBL" id="SEYY01006706">
    <property type="protein sequence ID" value="KAB7502801.1"/>
    <property type="molecule type" value="Genomic_DNA"/>
</dbReference>
<organism evidence="2 3">
    <name type="scientific">Armadillidium nasatum</name>
    <dbReference type="NCBI Taxonomy" id="96803"/>
    <lineage>
        <taxon>Eukaryota</taxon>
        <taxon>Metazoa</taxon>
        <taxon>Ecdysozoa</taxon>
        <taxon>Arthropoda</taxon>
        <taxon>Crustacea</taxon>
        <taxon>Multicrustacea</taxon>
        <taxon>Malacostraca</taxon>
        <taxon>Eumalacostraca</taxon>
        <taxon>Peracarida</taxon>
        <taxon>Isopoda</taxon>
        <taxon>Oniscidea</taxon>
        <taxon>Crinocheta</taxon>
        <taxon>Armadillidiidae</taxon>
        <taxon>Armadillidium</taxon>
    </lineage>
</organism>
<evidence type="ECO:0000256" key="1">
    <source>
        <dbReference type="SAM" id="MobiDB-lite"/>
    </source>
</evidence>
<name>A0A5N5T858_9CRUS</name>
<evidence type="ECO:0000313" key="3">
    <source>
        <dbReference type="Proteomes" id="UP000326759"/>
    </source>
</evidence>
<dbReference type="GO" id="GO:0003700">
    <property type="term" value="F:DNA-binding transcription factor activity"/>
    <property type="evidence" value="ECO:0007669"/>
    <property type="project" value="InterPro"/>
</dbReference>
<keyword evidence="3" id="KW-1185">Reference proteome</keyword>
<dbReference type="AlphaFoldDB" id="A0A5N5T858"/>
<protein>
    <submittedName>
        <fullName evidence="2">Calcium-responsive transcription factor</fullName>
    </submittedName>
</protein>
<feature type="compositionally biased region" description="Low complexity" evidence="1">
    <location>
        <begin position="271"/>
        <end position="282"/>
    </location>
</feature>
<dbReference type="PANTHER" id="PTHR47456:SF4">
    <property type="entry name" value="SWIM-TYPE DOMAIN-CONTAINING PROTEIN"/>
    <property type="match status" value="1"/>
</dbReference>
<gene>
    <name evidence="2" type="primary">CARF</name>
    <name evidence="2" type="ORF">Anas_12217</name>
</gene>
<dbReference type="OrthoDB" id="6348028at2759"/>
<feature type="region of interest" description="Disordered" evidence="1">
    <location>
        <begin position="266"/>
        <end position="289"/>
    </location>
</feature>
<reference evidence="2 3" key="1">
    <citation type="journal article" date="2019" name="PLoS Biol.">
        <title>Sex chromosomes control vertical transmission of feminizing Wolbachia symbionts in an isopod.</title>
        <authorList>
            <person name="Becking T."/>
            <person name="Chebbi M.A."/>
            <person name="Giraud I."/>
            <person name="Moumen B."/>
            <person name="Laverre T."/>
            <person name="Caubet Y."/>
            <person name="Peccoud J."/>
            <person name="Gilbert C."/>
            <person name="Cordaux R."/>
        </authorList>
    </citation>
    <scope>NUCLEOTIDE SEQUENCE [LARGE SCALE GENOMIC DNA]</scope>
    <source>
        <strain evidence="2">ANa2</strain>
        <tissue evidence="2">Whole body excluding digestive tract and cuticle</tissue>
    </source>
</reference>
<comment type="caution">
    <text evidence="2">The sequence shown here is derived from an EMBL/GenBank/DDBJ whole genome shotgun (WGS) entry which is preliminary data.</text>
</comment>
<dbReference type="Pfam" id="PF15299">
    <property type="entry name" value="ALS2CR8"/>
    <property type="match status" value="1"/>
</dbReference>
<dbReference type="InterPro" id="IPR029309">
    <property type="entry name" value="CaRF"/>
</dbReference>
<feature type="region of interest" description="Disordered" evidence="1">
    <location>
        <begin position="150"/>
        <end position="171"/>
    </location>
</feature>
<feature type="region of interest" description="Disordered" evidence="1">
    <location>
        <begin position="674"/>
        <end position="693"/>
    </location>
</feature>
<dbReference type="Proteomes" id="UP000326759">
    <property type="component" value="Unassembled WGS sequence"/>
</dbReference>